<evidence type="ECO:0000313" key="9">
    <source>
        <dbReference type="EMBL" id="QPF96284.1"/>
    </source>
</evidence>
<dbReference type="NCBIfam" id="TIGR01164">
    <property type="entry name" value="rplP_bact"/>
    <property type="match status" value="1"/>
</dbReference>
<comment type="subcellular location">
    <subcellularLocation>
        <location evidence="4 6">Plastid</location>
        <location evidence="4 6">Chloroplast</location>
    </subcellularLocation>
</comment>
<evidence type="ECO:0000313" key="8">
    <source>
        <dbReference type="EMBL" id="AWX53160.1"/>
    </source>
</evidence>
<dbReference type="Gene3D" id="3.90.1170.10">
    <property type="entry name" value="Ribosomal protein L10e/L16"/>
    <property type="match status" value="1"/>
</dbReference>
<dbReference type="GO" id="GO:0005762">
    <property type="term" value="C:mitochondrial large ribosomal subunit"/>
    <property type="evidence" value="ECO:0007669"/>
    <property type="project" value="TreeGrafter"/>
</dbReference>
<keyword evidence="6 8" id="KW-0934">Plastid</keyword>
<dbReference type="PRINTS" id="PR00060">
    <property type="entry name" value="RIBOSOMALL16"/>
</dbReference>
<evidence type="ECO:0000256" key="7">
    <source>
        <dbReference type="SAM" id="MobiDB-lite"/>
    </source>
</evidence>
<dbReference type="Pfam" id="PF00252">
    <property type="entry name" value="Ribosomal_L16"/>
    <property type="match status" value="1"/>
</dbReference>
<dbReference type="GeneID" id="63653922"/>
<dbReference type="HAMAP" id="MF_01342">
    <property type="entry name" value="Ribosomal_uL16"/>
    <property type="match status" value="1"/>
</dbReference>
<geneLocation type="chloroplast" evidence="8"/>
<dbReference type="PANTHER" id="PTHR12220">
    <property type="entry name" value="50S/60S RIBOSOMAL PROTEIN L16"/>
    <property type="match status" value="1"/>
</dbReference>
<dbReference type="InterPro" id="IPR016180">
    <property type="entry name" value="Ribosomal_uL16_dom"/>
</dbReference>
<dbReference type="GO" id="GO:0032543">
    <property type="term" value="P:mitochondrial translation"/>
    <property type="evidence" value="ECO:0007669"/>
    <property type="project" value="TreeGrafter"/>
</dbReference>
<comment type="subunit">
    <text evidence="4 6">Part of the 50S ribosomal subunit.</text>
</comment>
<proteinExistence type="inferred from homology"/>
<dbReference type="EMBL" id="MG721604">
    <property type="protein sequence ID" value="AWX53160.1"/>
    <property type="molecule type" value="Genomic_DNA"/>
</dbReference>
<evidence type="ECO:0000313" key="10">
    <source>
        <dbReference type="EMBL" id="QUX32825.1"/>
    </source>
</evidence>
<evidence type="ECO:0000256" key="4">
    <source>
        <dbReference type="HAMAP-Rule" id="MF_01342"/>
    </source>
</evidence>
<reference evidence="8" key="1">
    <citation type="submission" date="2017-12" db="EMBL/GenBank/DDBJ databases">
        <title>Resolution of core Chlorophyta phylogeny using heterogeneous models with AT-rich chloroplast sequence data.</title>
        <authorList>
            <person name="Fang L."/>
        </authorList>
    </citation>
    <scope>NUCLEOTIDE SEQUENCE</scope>
</reference>
<dbReference type="AlphaFoldDB" id="A0A2Z4M9I1"/>
<dbReference type="CDD" id="cd01433">
    <property type="entry name" value="Ribosomal_L16_L10e"/>
    <property type="match status" value="1"/>
</dbReference>
<reference evidence="9" key="3">
    <citation type="submission" date="2020-09" db="EMBL/GenBank/DDBJ databases">
        <authorList>
            <person name="Liu J."/>
            <person name="Wan J."/>
            <person name="Wang D."/>
            <person name="Wen C."/>
            <person name="Wei Y."/>
            <person name="Ouyang Z."/>
        </authorList>
    </citation>
    <scope>NUCLEOTIDE SEQUENCE</scope>
</reference>
<evidence type="ECO:0000256" key="6">
    <source>
        <dbReference type="RuleBase" id="RU004415"/>
    </source>
</evidence>
<dbReference type="EMBL" id="MK408749">
    <property type="protein sequence ID" value="QUX32825.1"/>
    <property type="molecule type" value="Genomic_DNA"/>
</dbReference>
<dbReference type="RefSeq" id="YP_010045019.1">
    <property type="nucleotide sequence ID" value="NC_054284.1"/>
</dbReference>
<dbReference type="SUPFAM" id="SSF54686">
    <property type="entry name" value="Ribosomal protein L16p/L10e"/>
    <property type="match status" value="1"/>
</dbReference>
<keyword evidence="2 4" id="KW-0689">Ribosomal protein</keyword>
<dbReference type="InterPro" id="IPR036920">
    <property type="entry name" value="Ribosomal_uL16_sf"/>
</dbReference>
<name>A0A2Z4M9I1_9CHLO</name>
<dbReference type="GO" id="GO:0019843">
    <property type="term" value="F:rRNA binding"/>
    <property type="evidence" value="ECO:0007669"/>
    <property type="project" value="InterPro"/>
</dbReference>
<comment type="similarity">
    <text evidence="1 4 5">Belongs to the universal ribosomal protein uL16 family.</text>
</comment>
<dbReference type="InterPro" id="IPR047873">
    <property type="entry name" value="Ribosomal_uL16"/>
</dbReference>
<accession>A0A2Z4M9I1</accession>
<sequence>MLQPKRLKFRKHHRGKMRGKASRGTKITFGQFGITALEQGWIKARQIESGRRVLTRYVRRNGKLWICIYPDKPITFRAPESRMGAGKGTVEEYVAVVKTNKVIYEVDGLTKIRARKALRIAGHKMPVKTKLLLGKV</sequence>
<reference evidence="10" key="2">
    <citation type="submission" date="2019-01" db="EMBL/GenBank/DDBJ databases">
        <title>Complete Chloroplast Genome of Blidingia minima.</title>
        <authorList>
            <person name="Gao D."/>
        </authorList>
    </citation>
    <scope>NUCLEOTIDE SEQUENCE</scope>
</reference>
<dbReference type="GO" id="GO:0009507">
    <property type="term" value="C:chloroplast"/>
    <property type="evidence" value="ECO:0007669"/>
    <property type="project" value="UniProtKB-SubCell"/>
</dbReference>
<evidence type="ECO:0000256" key="5">
    <source>
        <dbReference type="RuleBase" id="RU004413"/>
    </source>
</evidence>
<protein>
    <recommendedName>
        <fullName evidence="4">Large ribosomal subunit protein uL16c</fullName>
    </recommendedName>
</protein>
<dbReference type="FunFam" id="3.90.1170.10:FF:000001">
    <property type="entry name" value="50S ribosomal protein L16"/>
    <property type="match status" value="1"/>
</dbReference>
<dbReference type="PANTHER" id="PTHR12220:SF13">
    <property type="entry name" value="LARGE RIBOSOMAL SUBUNIT PROTEIN UL16M"/>
    <property type="match status" value="1"/>
</dbReference>
<organism evidence="8">
    <name type="scientific">Blidingia minima</name>
    <dbReference type="NCBI Taxonomy" id="63414"/>
    <lineage>
        <taxon>Eukaryota</taxon>
        <taxon>Viridiplantae</taxon>
        <taxon>Chlorophyta</taxon>
        <taxon>core chlorophytes</taxon>
        <taxon>Ulvophyceae</taxon>
        <taxon>OUU clade</taxon>
        <taxon>Ulvales</taxon>
        <taxon>Ulvaceae</taxon>
        <taxon>Blidingia</taxon>
    </lineage>
</organism>
<dbReference type="InterPro" id="IPR000114">
    <property type="entry name" value="Ribosomal_uL16_bact-type"/>
</dbReference>
<evidence type="ECO:0000256" key="2">
    <source>
        <dbReference type="ARBA" id="ARBA00022980"/>
    </source>
</evidence>
<dbReference type="EMBL" id="MT948112">
    <property type="protein sequence ID" value="QPF96284.1"/>
    <property type="molecule type" value="Genomic_DNA"/>
</dbReference>
<keyword evidence="6 8" id="KW-0150">Chloroplast</keyword>
<gene>
    <name evidence="4 8" type="primary">rpl16</name>
</gene>
<dbReference type="GO" id="GO:0003735">
    <property type="term" value="F:structural constituent of ribosome"/>
    <property type="evidence" value="ECO:0007669"/>
    <property type="project" value="InterPro"/>
</dbReference>
<keyword evidence="3 4" id="KW-0687">Ribonucleoprotein</keyword>
<evidence type="ECO:0000256" key="3">
    <source>
        <dbReference type="ARBA" id="ARBA00023274"/>
    </source>
</evidence>
<feature type="region of interest" description="Disordered" evidence="7">
    <location>
        <begin position="1"/>
        <end position="21"/>
    </location>
</feature>
<evidence type="ECO:0000256" key="1">
    <source>
        <dbReference type="ARBA" id="ARBA00008931"/>
    </source>
</evidence>